<sequence>MLPGSLYFRKRMYDFDESALNSIDAREISLFRAAWILATKRLEFIELNEPAMLPAWPSLIVYVSIIRMKRAVIRVVTAGRGKQTPPLVVAYAIENNPLIPAFCDFTKLPLFLSHAIALGVFRYVAGCFDRIAFGTRDAQVNYQQLFSSAHRRGGAETAHFSPLINACSCGTLSKQRSALFVGEFSERKGIASMLELWDKVRKLSSGSSFVIVGKGELESTVRDWASNKSEVTVLVDPPRSVIHRELRRASLLILLSQSTARWREQIGLPLTEGLSHGCEILTTEKVGFAHWLRAHGHLVVPEKFDRMTVARAVTQRLREPRNPTHIIKVLPPENGRITADRWLHRPPEPGCPDIPTPRERARTITRDADMPRRKT</sequence>
<evidence type="ECO:0000259" key="3">
    <source>
        <dbReference type="Pfam" id="PF00534"/>
    </source>
</evidence>
<dbReference type="GO" id="GO:0016757">
    <property type="term" value="F:glycosyltransferase activity"/>
    <property type="evidence" value="ECO:0007669"/>
    <property type="project" value="InterPro"/>
</dbReference>
<dbReference type="Gene3D" id="3.40.50.2000">
    <property type="entry name" value="Glycogen Phosphorylase B"/>
    <property type="match status" value="1"/>
</dbReference>
<name>I4BFP6_MYCCN</name>
<organism evidence="4 5">
    <name type="scientific">Mycolicibacterium chubuense (strain NBB4)</name>
    <name type="common">Mycobacterium chubuense</name>
    <dbReference type="NCBI Taxonomy" id="710421"/>
    <lineage>
        <taxon>Bacteria</taxon>
        <taxon>Bacillati</taxon>
        <taxon>Actinomycetota</taxon>
        <taxon>Actinomycetes</taxon>
        <taxon>Mycobacteriales</taxon>
        <taxon>Mycobacteriaceae</taxon>
        <taxon>Mycolicibacterium</taxon>
    </lineage>
</organism>
<keyword evidence="1 4" id="KW-0808">Transferase</keyword>
<dbReference type="EMBL" id="CP003053">
    <property type="protein sequence ID" value="AFM16103.1"/>
    <property type="molecule type" value="Genomic_DNA"/>
</dbReference>
<dbReference type="STRING" id="710421.Mycch_1301"/>
<evidence type="ECO:0000313" key="4">
    <source>
        <dbReference type="EMBL" id="AFM16103.1"/>
    </source>
</evidence>
<dbReference type="AlphaFoldDB" id="I4BFP6"/>
<dbReference type="SUPFAM" id="SSF53756">
    <property type="entry name" value="UDP-Glycosyltransferase/glycogen phosphorylase"/>
    <property type="match status" value="1"/>
</dbReference>
<protein>
    <submittedName>
        <fullName evidence="4">Glycosyltransferase</fullName>
    </submittedName>
</protein>
<dbReference type="Pfam" id="PF00534">
    <property type="entry name" value="Glycos_transf_1"/>
    <property type="match status" value="1"/>
</dbReference>
<dbReference type="KEGG" id="mcb:Mycch_1301"/>
<feature type="region of interest" description="Disordered" evidence="2">
    <location>
        <begin position="344"/>
        <end position="375"/>
    </location>
</feature>
<dbReference type="HOGENOM" id="CLU_749434_0_0_11"/>
<accession>I4BFP6</accession>
<evidence type="ECO:0000256" key="2">
    <source>
        <dbReference type="SAM" id="MobiDB-lite"/>
    </source>
</evidence>
<gene>
    <name evidence="4" type="ordered locus">Mycch_1301</name>
</gene>
<evidence type="ECO:0000313" key="5">
    <source>
        <dbReference type="Proteomes" id="UP000006057"/>
    </source>
</evidence>
<dbReference type="InterPro" id="IPR001296">
    <property type="entry name" value="Glyco_trans_1"/>
</dbReference>
<feature type="domain" description="Glycosyl transferase family 1" evidence="3">
    <location>
        <begin position="174"/>
        <end position="327"/>
    </location>
</feature>
<proteinExistence type="predicted"/>
<keyword evidence="5" id="KW-1185">Reference proteome</keyword>
<dbReference type="eggNOG" id="COG0438">
    <property type="taxonomic scope" value="Bacteria"/>
</dbReference>
<reference evidence="4 5" key="1">
    <citation type="submission" date="2012-06" db="EMBL/GenBank/DDBJ databases">
        <title>Complete sequence of chromosome of Mycobacterium chubuense NBB4.</title>
        <authorList>
            <consortium name="US DOE Joint Genome Institute"/>
            <person name="Lucas S."/>
            <person name="Han J."/>
            <person name="Lapidus A."/>
            <person name="Cheng J.-F."/>
            <person name="Goodwin L."/>
            <person name="Pitluck S."/>
            <person name="Peters L."/>
            <person name="Mikhailova N."/>
            <person name="Teshima H."/>
            <person name="Detter J.C."/>
            <person name="Han C."/>
            <person name="Tapia R."/>
            <person name="Land M."/>
            <person name="Hauser L."/>
            <person name="Kyrpides N."/>
            <person name="Ivanova N."/>
            <person name="Pagani I."/>
            <person name="Mattes T."/>
            <person name="Holmes A."/>
            <person name="Rutledge P."/>
            <person name="Paulsen I."/>
            <person name="Coleman N."/>
            <person name="Woyke T."/>
        </authorList>
    </citation>
    <scope>NUCLEOTIDE SEQUENCE [LARGE SCALE GENOMIC DNA]</scope>
    <source>
        <strain evidence="4 5">NBB4</strain>
    </source>
</reference>
<evidence type="ECO:0000256" key="1">
    <source>
        <dbReference type="ARBA" id="ARBA00022679"/>
    </source>
</evidence>
<dbReference type="Proteomes" id="UP000006057">
    <property type="component" value="Chromosome"/>
</dbReference>
<feature type="compositionally biased region" description="Basic and acidic residues" evidence="2">
    <location>
        <begin position="356"/>
        <end position="375"/>
    </location>
</feature>